<proteinExistence type="predicted"/>
<comment type="caution">
    <text evidence="1">The sequence shown here is derived from an EMBL/GenBank/DDBJ whole genome shotgun (WGS) entry which is preliminary data.</text>
</comment>
<evidence type="ECO:0000313" key="2">
    <source>
        <dbReference type="Proteomes" id="UP001054945"/>
    </source>
</evidence>
<accession>A0AAV4XUK7</accession>
<organism evidence="1 2">
    <name type="scientific">Caerostris extrusa</name>
    <name type="common">Bark spider</name>
    <name type="synonym">Caerostris bankana</name>
    <dbReference type="NCBI Taxonomy" id="172846"/>
    <lineage>
        <taxon>Eukaryota</taxon>
        <taxon>Metazoa</taxon>
        <taxon>Ecdysozoa</taxon>
        <taxon>Arthropoda</taxon>
        <taxon>Chelicerata</taxon>
        <taxon>Arachnida</taxon>
        <taxon>Araneae</taxon>
        <taxon>Araneomorphae</taxon>
        <taxon>Entelegynae</taxon>
        <taxon>Araneoidea</taxon>
        <taxon>Araneidae</taxon>
        <taxon>Caerostris</taxon>
    </lineage>
</organism>
<sequence length="195" mass="22341">MNYLFSFSLTLEHKPIPQAELQLCLSTQALSTSRHLTSPTSYFSPPLPNNPRTPFVSFRDYSSHQKKTESAPQKRMNVRYSAKYFHLLTNFNVFSSFVQGSELSGFKQKLEQSRGLLSVRTDNTERIEADNCRFDAVKGYGKSVNYKITSLNLRKKISSHISTTLQDVRPLYRGTKQMQDIMRTPLINAKSATYI</sequence>
<dbReference type="AlphaFoldDB" id="A0AAV4XUK7"/>
<reference evidence="1 2" key="1">
    <citation type="submission" date="2021-06" db="EMBL/GenBank/DDBJ databases">
        <title>Caerostris extrusa draft genome.</title>
        <authorList>
            <person name="Kono N."/>
            <person name="Arakawa K."/>
        </authorList>
    </citation>
    <scope>NUCLEOTIDE SEQUENCE [LARGE SCALE GENOMIC DNA]</scope>
</reference>
<keyword evidence="2" id="KW-1185">Reference proteome</keyword>
<dbReference type="Proteomes" id="UP001054945">
    <property type="component" value="Unassembled WGS sequence"/>
</dbReference>
<evidence type="ECO:0000313" key="1">
    <source>
        <dbReference type="EMBL" id="GIY98727.1"/>
    </source>
</evidence>
<dbReference type="EMBL" id="BPLR01018329">
    <property type="protein sequence ID" value="GIY98727.1"/>
    <property type="molecule type" value="Genomic_DNA"/>
</dbReference>
<name>A0AAV4XUK7_CAEEX</name>
<protein>
    <submittedName>
        <fullName evidence="1">Uncharacterized protein</fullName>
    </submittedName>
</protein>
<gene>
    <name evidence="1" type="ORF">CEXT_291221</name>
</gene>